<dbReference type="EMBL" id="FNVD01000032">
    <property type="protein sequence ID" value="SEG32811.1"/>
    <property type="molecule type" value="Genomic_DNA"/>
</dbReference>
<dbReference type="Proteomes" id="UP000236742">
    <property type="component" value="Unassembled WGS sequence"/>
</dbReference>
<evidence type="ECO:0000313" key="2">
    <source>
        <dbReference type="Proteomes" id="UP000236742"/>
    </source>
</evidence>
<accession>A0A1H5Z900</accession>
<dbReference type="RefSeq" id="WP_104009369.1">
    <property type="nucleotide sequence ID" value="NZ_FNVD01000032.1"/>
</dbReference>
<gene>
    <name evidence="1" type="ORF">SAMN05421751_1329</name>
</gene>
<sequence length="101" mass="12035">MKPPQAFHDFTLQFHQDLDVVYPDWGSDSPTARHDIYESFRGRYGDQAVHELNAFFDRLLSDEHVDLEDLWFKESKADWVISSEGIRRLFKDFQVWVSSLR</sequence>
<protein>
    <recommendedName>
        <fullName evidence="3">CdiI immunity protein domain-containing protein</fullName>
    </recommendedName>
</protein>
<proteinExistence type="predicted"/>
<evidence type="ECO:0000313" key="1">
    <source>
        <dbReference type="EMBL" id="SEG32811.1"/>
    </source>
</evidence>
<reference evidence="1 2" key="1">
    <citation type="submission" date="2016-10" db="EMBL/GenBank/DDBJ databases">
        <authorList>
            <person name="de Groot N.N."/>
        </authorList>
    </citation>
    <scope>NUCLEOTIDE SEQUENCE [LARGE SCALE GENOMIC DNA]</scope>
    <source>
        <strain evidence="1 2">DSM 23413</strain>
    </source>
</reference>
<name>A0A1H5Z900_9RHOB</name>
<organism evidence="1 2">
    <name type="scientific">Jhaorihella thermophila</name>
    <dbReference type="NCBI Taxonomy" id="488547"/>
    <lineage>
        <taxon>Bacteria</taxon>
        <taxon>Pseudomonadati</taxon>
        <taxon>Pseudomonadota</taxon>
        <taxon>Alphaproteobacteria</taxon>
        <taxon>Rhodobacterales</taxon>
        <taxon>Paracoccaceae</taxon>
        <taxon>Jhaorihella</taxon>
    </lineage>
</organism>
<dbReference type="AlphaFoldDB" id="A0A1H5Z900"/>
<evidence type="ECO:0008006" key="3">
    <source>
        <dbReference type="Google" id="ProtNLM"/>
    </source>
</evidence>
<dbReference type="OrthoDB" id="7857870at2"/>
<keyword evidence="2" id="KW-1185">Reference proteome</keyword>